<comment type="caution">
    <text evidence="2">The sequence shown here is derived from an EMBL/GenBank/DDBJ whole genome shotgun (WGS) entry which is preliminary data.</text>
</comment>
<protein>
    <submittedName>
        <fullName evidence="2">Uncharacterized protein</fullName>
    </submittedName>
</protein>
<evidence type="ECO:0000313" key="2">
    <source>
        <dbReference type="EMBL" id="KAF1754782.1"/>
    </source>
</evidence>
<proteinExistence type="predicted"/>
<dbReference type="Proteomes" id="UP000483820">
    <property type="component" value="Chromosome V"/>
</dbReference>
<feature type="compositionally biased region" description="Low complexity" evidence="1">
    <location>
        <begin position="24"/>
        <end position="43"/>
    </location>
</feature>
<organism evidence="2 3">
    <name type="scientific">Caenorhabditis remanei</name>
    <name type="common">Caenorhabditis vulgaris</name>
    <dbReference type="NCBI Taxonomy" id="31234"/>
    <lineage>
        <taxon>Eukaryota</taxon>
        <taxon>Metazoa</taxon>
        <taxon>Ecdysozoa</taxon>
        <taxon>Nematoda</taxon>
        <taxon>Chromadorea</taxon>
        <taxon>Rhabditida</taxon>
        <taxon>Rhabditina</taxon>
        <taxon>Rhabditomorpha</taxon>
        <taxon>Rhabditoidea</taxon>
        <taxon>Rhabditidae</taxon>
        <taxon>Peloderinae</taxon>
        <taxon>Caenorhabditis</taxon>
    </lineage>
</organism>
<dbReference type="EMBL" id="WUAV01000005">
    <property type="protein sequence ID" value="KAF1754782.1"/>
    <property type="molecule type" value="Genomic_DNA"/>
</dbReference>
<reference evidence="2 3" key="1">
    <citation type="submission" date="2019-12" db="EMBL/GenBank/DDBJ databases">
        <title>Chromosome-level assembly of the Caenorhabditis remanei genome.</title>
        <authorList>
            <person name="Teterina A.A."/>
            <person name="Willis J.H."/>
            <person name="Phillips P.C."/>
        </authorList>
    </citation>
    <scope>NUCLEOTIDE SEQUENCE [LARGE SCALE GENOMIC DNA]</scope>
    <source>
        <strain evidence="2 3">PX506</strain>
        <tissue evidence="2">Whole organism</tissue>
    </source>
</reference>
<feature type="region of interest" description="Disordered" evidence="1">
    <location>
        <begin position="11"/>
        <end position="43"/>
    </location>
</feature>
<dbReference type="GeneID" id="78777208"/>
<dbReference type="KEGG" id="crq:GCK72_021346"/>
<evidence type="ECO:0000256" key="1">
    <source>
        <dbReference type="SAM" id="MobiDB-lite"/>
    </source>
</evidence>
<dbReference type="CTD" id="78777208"/>
<dbReference type="RefSeq" id="XP_053583114.1">
    <property type="nucleotide sequence ID" value="XM_053734201.1"/>
</dbReference>
<dbReference type="AlphaFoldDB" id="A0A6A5GJV3"/>
<name>A0A6A5GJV3_CAERE</name>
<gene>
    <name evidence="2" type="ORF">GCK72_021346</name>
</gene>
<evidence type="ECO:0000313" key="3">
    <source>
        <dbReference type="Proteomes" id="UP000483820"/>
    </source>
</evidence>
<accession>A0A6A5GJV3</accession>
<sequence length="90" mass="9143">MIEFDNCTLHVPAGISSPPPPPAAGVGASGASVASSSPSSVPGGLATVVPADTSSGGIIRTHELVKGIKKVKKMKKNRRSVVVMVDHKNE</sequence>